<keyword evidence="3" id="KW-0548">Nucleotidyltransferase</keyword>
<comment type="catalytic activity">
    <reaction evidence="6">
        <text>DNA(n) + a 2'-deoxyribonucleoside 5'-triphosphate = DNA(n+1) + diphosphate</text>
        <dbReference type="Rhea" id="RHEA:22508"/>
        <dbReference type="Rhea" id="RHEA-COMP:17339"/>
        <dbReference type="Rhea" id="RHEA-COMP:17340"/>
        <dbReference type="ChEBI" id="CHEBI:33019"/>
        <dbReference type="ChEBI" id="CHEBI:61560"/>
        <dbReference type="ChEBI" id="CHEBI:173112"/>
        <dbReference type="EC" id="2.7.7.7"/>
    </reaction>
</comment>
<dbReference type="InterPro" id="IPR040982">
    <property type="entry name" value="DNA_pol3_finger"/>
</dbReference>
<keyword evidence="2" id="KW-0808">Transferase</keyword>
<dbReference type="InterPro" id="IPR029460">
    <property type="entry name" value="DNAPol_HHH"/>
</dbReference>
<evidence type="ECO:0000313" key="10">
    <source>
        <dbReference type="EMBL" id="KAA9340428.1"/>
    </source>
</evidence>
<evidence type="ECO:0000259" key="7">
    <source>
        <dbReference type="Pfam" id="PF07733"/>
    </source>
</evidence>
<comment type="caution">
    <text evidence="10">The sequence shown here is derived from an EMBL/GenBank/DDBJ whole genome shotgun (WGS) entry which is preliminary data.</text>
</comment>
<dbReference type="InterPro" id="IPR004805">
    <property type="entry name" value="DnaE2/DnaE/PolC"/>
</dbReference>
<sequence>MATYVTFRDRAAYRELGKVFGLPKAEIDALVKDPTAVVGGDYTKYIVRYAPLLEDFPNYLSVHAGGILISELPLYHYTALLLPPKGYPLCQWDMYVAEDIGFAKWDVLSQRGLGHIKDAVDLVRENRQISVDIHRVQEFVKDPKIRRQLLRHETMGCFYIESPAMRQLIWKLQCADYPTLVAASSIIRPGVASSGMMAEFIRRHHNPSDYVAVHPLMQQIMADTYGVMIYQEDVLKVAHFFAGLDLAEADVLRRGMSGKSRSKKEFERIQAKFFANCRERGYPDAIAGEVWRQIASFAGYSFSKAHSASFAVESYQSLYLKTYFPLEFMTGVLNNFGGFYRTEFYVHEARRSGALIEAPDLHQSQYRARIEGNTIWLGFILIKGLEKNVVQELVKQRSIQPFESLEDFTRRVPAGLEQVILLIRTGVFRSLGRSKKELLWHAHALVNSFVQHEAVPEIFELEEMTWQLPPLWQDETEDRYDELELLGFPLRSPFELLPDAVDGVTARTLSEHAGRIVVITGYLLTAKAIRTKTGQRMVFGYFLDREGEYFDTTHFPQSLEKYPYRGGGMYRMEGKVVVDFGCPSLEVRTMVKLPFKPDPRGGGSGLFLN</sequence>
<protein>
    <recommendedName>
        <fullName evidence="1">DNA-directed DNA polymerase</fullName>
        <ecNumber evidence="1">2.7.7.7</ecNumber>
    </recommendedName>
</protein>
<keyword evidence="5" id="KW-0239">DNA-directed DNA polymerase</keyword>
<evidence type="ECO:0000256" key="1">
    <source>
        <dbReference type="ARBA" id="ARBA00012417"/>
    </source>
</evidence>
<dbReference type="EC" id="2.7.7.7" evidence="1"/>
<dbReference type="Pfam" id="PF07733">
    <property type="entry name" value="DNA_pol3_alpha"/>
    <property type="match status" value="1"/>
</dbReference>
<accession>A0A5N1J200</accession>
<evidence type="ECO:0000259" key="8">
    <source>
        <dbReference type="Pfam" id="PF14579"/>
    </source>
</evidence>
<feature type="domain" description="Bacterial DNA polymerase III alpha subunit NTPase" evidence="7">
    <location>
        <begin position="2"/>
        <end position="108"/>
    </location>
</feature>
<dbReference type="GO" id="GO:0006260">
    <property type="term" value="P:DNA replication"/>
    <property type="evidence" value="ECO:0007669"/>
    <property type="project" value="UniProtKB-KW"/>
</dbReference>
<dbReference type="Pfam" id="PF14579">
    <property type="entry name" value="HHH_6"/>
    <property type="match status" value="1"/>
</dbReference>
<name>A0A5N1J200_9BACT</name>
<dbReference type="GO" id="GO:0008408">
    <property type="term" value="F:3'-5' exonuclease activity"/>
    <property type="evidence" value="ECO:0007669"/>
    <property type="project" value="InterPro"/>
</dbReference>
<organism evidence="10 11">
    <name type="scientific">Larkinella humicola</name>
    <dbReference type="NCBI Taxonomy" id="2607654"/>
    <lineage>
        <taxon>Bacteria</taxon>
        <taxon>Pseudomonadati</taxon>
        <taxon>Bacteroidota</taxon>
        <taxon>Cytophagia</taxon>
        <taxon>Cytophagales</taxon>
        <taxon>Spirosomataceae</taxon>
        <taxon>Larkinella</taxon>
    </lineage>
</organism>
<dbReference type="GO" id="GO:0003887">
    <property type="term" value="F:DNA-directed DNA polymerase activity"/>
    <property type="evidence" value="ECO:0007669"/>
    <property type="project" value="UniProtKB-KW"/>
</dbReference>
<evidence type="ECO:0000256" key="3">
    <source>
        <dbReference type="ARBA" id="ARBA00022695"/>
    </source>
</evidence>
<dbReference type="Pfam" id="PF17657">
    <property type="entry name" value="DNA_pol3_finger"/>
    <property type="match status" value="1"/>
</dbReference>
<dbReference type="InterPro" id="IPR011708">
    <property type="entry name" value="DNA_pol3_alpha_NTPase_dom"/>
</dbReference>
<evidence type="ECO:0000256" key="6">
    <source>
        <dbReference type="ARBA" id="ARBA00049244"/>
    </source>
</evidence>
<gene>
    <name evidence="10" type="ORF">F0P93_30980</name>
</gene>
<evidence type="ECO:0000313" key="11">
    <source>
        <dbReference type="Proteomes" id="UP000326344"/>
    </source>
</evidence>
<feature type="domain" description="DNA polymerase helix-hairpin-helix motif" evidence="8">
    <location>
        <begin position="356"/>
        <end position="438"/>
    </location>
</feature>
<reference evidence="10 11" key="1">
    <citation type="submission" date="2019-09" db="EMBL/GenBank/DDBJ databases">
        <title>Genome Sequence of Larkinella sp MA1.</title>
        <authorList>
            <person name="Srinivasan S."/>
        </authorList>
    </citation>
    <scope>NUCLEOTIDE SEQUENCE [LARGE SCALE GENOMIC DNA]</scope>
    <source>
        <strain evidence="10 11">MA1</strain>
    </source>
</reference>
<dbReference type="SUPFAM" id="SSF160975">
    <property type="entry name" value="AF1531-like"/>
    <property type="match status" value="1"/>
</dbReference>
<dbReference type="CDD" id="cd04485">
    <property type="entry name" value="DnaE_OBF"/>
    <property type="match status" value="1"/>
</dbReference>
<evidence type="ECO:0000259" key="9">
    <source>
        <dbReference type="Pfam" id="PF17657"/>
    </source>
</evidence>
<dbReference type="PANTHER" id="PTHR32294">
    <property type="entry name" value="DNA POLYMERASE III SUBUNIT ALPHA"/>
    <property type="match status" value="1"/>
</dbReference>
<dbReference type="Gene3D" id="1.10.150.870">
    <property type="match status" value="1"/>
</dbReference>
<dbReference type="EMBL" id="VTWS01000015">
    <property type="protein sequence ID" value="KAA9340428.1"/>
    <property type="molecule type" value="Genomic_DNA"/>
</dbReference>
<proteinExistence type="predicted"/>
<keyword evidence="11" id="KW-1185">Reference proteome</keyword>
<evidence type="ECO:0000256" key="2">
    <source>
        <dbReference type="ARBA" id="ARBA00022679"/>
    </source>
</evidence>
<dbReference type="Proteomes" id="UP000326344">
    <property type="component" value="Unassembled WGS sequence"/>
</dbReference>
<dbReference type="AlphaFoldDB" id="A0A5N1J200"/>
<evidence type="ECO:0000256" key="5">
    <source>
        <dbReference type="ARBA" id="ARBA00022932"/>
    </source>
</evidence>
<evidence type="ECO:0000256" key="4">
    <source>
        <dbReference type="ARBA" id="ARBA00022705"/>
    </source>
</evidence>
<feature type="domain" description="DNA polymerase III alpha subunit finger" evidence="9">
    <location>
        <begin position="114"/>
        <end position="281"/>
    </location>
</feature>
<keyword evidence="4" id="KW-0235">DNA replication</keyword>